<organism evidence="5 6">
    <name type="scientific">Rhodovulum imhoffii</name>
    <dbReference type="NCBI Taxonomy" id="365340"/>
    <lineage>
        <taxon>Bacteria</taxon>
        <taxon>Pseudomonadati</taxon>
        <taxon>Pseudomonadota</taxon>
        <taxon>Alphaproteobacteria</taxon>
        <taxon>Rhodobacterales</taxon>
        <taxon>Paracoccaceae</taxon>
        <taxon>Rhodovulum</taxon>
    </lineage>
</organism>
<feature type="chain" id="PRO_5015556295" evidence="3">
    <location>
        <begin position="29"/>
        <end position="188"/>
    </location>
</feature>
<name>A0A2T5BQY8_9RHOB</name>
<keyword evidence="1" id="KW-0677">Repeat</keyword>
<proteinExistence type="predicted"/>
<protein>
    <submittedName>
        <fullName evidence="5">Ca2+-binding EF-hand superfamily protein</fullName>
    </submittedName>
</protein>
<dbReference type="RefSeq" id="WP_170106772.1">
    <property type="nucleotide sequence ID" value="NZ_NHSI01000013.1"/>
</dbReference>
<keyword evidence="3" id="KW-0732">Signal</keyword>
<dbReference type="InterPro" id="IPR002048">
    <property type="entry name" value="EF_hand_dom"/>
</dbReference>
<feature type="signal peptide" evidence="3">
    <location>
        <begin position="1"/>
        <end position="28"/>
    </location>
</feature>
<reference evidence="5 6" key="1">
    <citation type="submission" date="2018-04" db="EMBL/GenBank/DDBJ databases">
        <title>Genomic Encyclopedia of Archaeal and Bacterial Type Strains, Phase II (KMG-II): from individual species to whole genera.</title>
        <authorList>
            <person name="Goeker M."/>
        </authorList>
    </citation>
    <scope>NUCLEOTIDE SEQUENCE [LARGE SCALE GENOMIC DNA]</scope>
    <source>
        <strain evidence="5 6">DSM 18064</strain>
    </source>
</reference>
<keyword evidence="6" id="KW-1185">Reference proteome</keyword>
<dbReference type="PROSITE" id="PS50222">
    <property type="entry name" value="EF_HAND_2"/>
    <property type="match status" value="2"/>
</dbReference>
<dbReference type="AlphaFoldDB" id="A0A2T5BQY8"/>
<evidence type="ECO:0000256" key="2">
    <source>
        <dbReference type="ARBA" id="ARBA00022837"/>
    </source>
</evidence>
<feature type="domain" description="EF-hand" evidence="4">
    <location>
        <begin position="58"/>
        <end position="87"/>
    </location>
</feature>
<comment type="caution">
    <text evidence="5">The sequence shown here is derived from an EMBL/GenBank/DDBJ whole genome shotgun (WGS) entry which is preliminary data.</text>
</comment>
<evidence type="ECO:0000256" key="1">
    <source>
        <dbReference type="ARBA" id="ARBA00022737"/>
    </source>
</evidence>
<evidence type="ECO:0000313" key="6">
    <source>
        <dbReference type="Proteomes" id="UP000243859"/>
    </source>
</evidence>
<dbReference type="Pfam" id="PF13202">
    <property type="entry name" value="EF-hand_5"/>
    <property type="match status" value="4"/>
</dbReference>
<dbReference type="PROSITE" id="PS00018">
    <property type="entry name" value="EF_HAND_1"/>
    <property type="match status" value="2"/>
</dbReference>
<dbReference type="Gene3D" id="1.10.238.10">
    <property type="entry name" value="EF-hand"/>
    <property type="match status" value="3"/>
</dbReference>
<evidence type="ECO:0000259" key="4">
    <source>
        <dbReference type="PROSITE" id="PS50222"/>
    </source>
</evidence>
<dbReference type="EMBL" id="QAAA01000011">
    <property type="protein sequence ID" value="PTN01640.1"/>
    <property type="molecule type" value="Genomic_DNA"/>
</dbReference>
<feature type="domain" description="EF-hand" evidence="4">
    <location>
        <begin position="157"/>
        <end position="184"/>
    </location>
</feature>
<dbReference type="SUPFAM" id="SSF47473">
    <property type="entry name" value="EF-hand"/>
    <property type="match status" value="1"/>
</dbReference>
<dbReference type="Proteomes" id="UP000243859">
    <property type="component" value="Unassembled WGS sequence"/>
</dbReference>
<dbReference type="InterPro" id="IPR018247">
    <property type="entry name" value="EF_Hand_1_Ca_BS"/>
</dbReference>
<dbReference type="SMART" id="SM00054">
    <property type="entry name" value="EFh"/>
    <property type="match status" value="3"/>
</dbReference>
<dbReference type="GO" id="GO:0005509">
    <property type="term" value="F:calcium ion binding"/>
    <property type="evidence" value="ECO:0007669"/>
    <property type="project" value="InterPro"/>
</dbReference>
<accession>A0A2T5BQY8</accession>
<gene>
    <name evidence="5" type="ORF">C8N32_11139</name>
</gene>
<evidence type="ECO:0000313" key="5">
    <source>
        <dbReference type="EMBL" id="PTN01640.1"/>
    </source>
</evidence>
<dbReference type="InterPro" id="IPR011992">
    <property type="entry name" value="EF-hand-dom_pair"/>
</dbReference>
<dbReference type="InterPro" id="IPR050145">
    <property type="entry name" value="Centrin_CML-like"/>
</dbReference>
<dbReference type="PANTHER" id="PTHR23050">
    <property type="entry name" value="CALCIUM BINDING PROTEIN"/>
    <property type="match status" value="1"/>
</dbReference>
<sequence>MKRSIFTMTLSAVAVGTVLIASVGAAQAWGRGDAQVFDALDSDRNGAISLEEFRAPRDARFKAMDKDGDGSLSVEELQSNRGWQGDGWRGQGRGMRGCGGGCVGPMMGAMGAMGAGNGLTDAQLAQRAETMMQVLDQDGNGQLSIAELSVRPGPEMMFNQLDADGDGSVTREEFEKGMPMRGPRLWQN</sequence>
<evidence type="ECO:0000256" key="3">
    <source>
        <dbReference type="SAM" id="SignalP"/>
    </source>
</evidence>
<keyword evidence="2" id="KW-0106">Calcium</keyword>